<dbReference type="CDD" id="cd05254">
    <property type="entry name" value="dTDP_HR_like_SDR_e"/>
    <property type="match status" value="1"/>
</dbReference>
<dbReference type="Proteomes" id="UP000580568">
    <property type="component" value="Unassembled WGS sequence"/>
</dbReference>
<dbReference type="InterPro" id="IPR005913">
    <property type="entry name" value="dTDP_dehydrorham_reduct"/>
</dbReference>
<dbReference type="GO" id="GO:0005829">
    <property type="term" value="C:cytosol"/>
    <property type="evidence" value="ECO:0007669"/>
    <property type="project" value="TreeGrafter"/>
</dbReference>
<keyword evidence="2" id="KW-0521">NADP</keyword>
<dbReference type="InterPro" id="IPR029903">
    <property type="entry name" value="RmlD-like-bd"/>
</dbReference>
<dbReference type="SUPFAM" id="SSF51735">
    <property type="entry name" value="NAD(P)-binding Rossmann-fold domains"/>
    <property type="match status" value="1"/>
</dbReference>
<evidence type="ECO:0000256" key="1">
    <source>
        <dbReference type="ARBA" id="ARBA00010944"/>
    </source>
</evidence>
<sequence length="280" mass="31287">MKIMVLGSNGNIGNYLSNYLKNQHEIIPLDKNDLDITDKNSVLQTIKSSSPDIVIQAAGLSDIDFCESHETESYTVNTLGTLNVAYACNNLSIPIVYISSAYVYGGEKHSPYFETDKCIPINIYGKSKLAAEKLIRTICSKYFIIRTSWCFGGNDCYIKKALSQANAPIFLISDAIINPTYIEDLCNSVSQIITSDFYGVYNCVNEGYTSKQEVIKYAFDYFNIQKNVLPLSTAAITNIAPRPKFTAMNTCLLYNCFSIKMPSWQDSITHYLDTIVSSTQ</sequence>
<evidence type="ECO:0000313" key="4">
    <source>
        <dbReference type="EMBL" id="GFP75028.1"/>
    </source>
</evidence>
<dbReference type="InterPro" id="IPR036291">
    <property type="entry name" value="NAD(P)-bd_dom_sf"/>
</dbReference>
<keyword evidence="5" id="KW-1185">Reference proteome</keyword>
<dbReference type="UniPathway" id="UPA00124"/>
<comment type="function">
    <text evidence="2">Catalyzes the reduction of dTDP-6-deoxy-L-lyxo-4-hexulose to yield dTDP-L-rhamnose.</text>
</comment>
<reference evidence="4 5" key="1">
    <citation type="submission" date="2020-07" db="EMBL/GenBank/DDBJ databases">
        <title>A new beta-1,3-glucan-decomposing anaerobic bacterium isolated from anoxic soil subjected to biological soil disinfestation.</title>
        <authorList>
            <person name="Ueki A."/>
            <person name="Tonouchi A."/>
        </authorList>
    </citation>
    <scope>NUCLEOTIDE SEQUENCE [LARGE SCALE GENOMIC DNA]</scope>
    <source>
        <strain evidence="4 5">TW1</strain>
    </source>
</reference>
<dbReference type="AlphaFoldDB" id="A0A6V8SIQ6"/>
<comment type="caution">
    <text evidence="4">The sequence shown here is derived from an EMBL/GenBank/DDBJ whole genome shotgun (WGS) entry which is preliminary data.</text>
</comment>
<proteinExistence type="inferred from homology"/>
<evidence type="ECO:0000256" key="2">
    <source>
        <dbReference type="RuleBase" id="RU364082"/>
    </source>
</evidence>
<name>A0A6V8SIQ6_9CLOT</name>
<dbReference type="GO" id="GO:0019305">
    <property type="term" value="P:dTDP-rhamnose biosynthetic process"/>
    <property type="evidence" value="ECO:0007669"/>
    <property type="project" value="UniProtKB-UniPathway"/>
</dbReference>
<dbReference type="Gene3D" id="3.40.50.720">
    <property type="entry name" value="NAD(P)-binding Rossmann-like Domain"/>
    <property type="match status" value="1"/>
</dbReference>
<keyword evidence="2" id="KW-0560">Oxidoreductase</keyword>
<dbReference type="PANTHER" id="PTHR10491:SF4">
    <property type="entry name" value="METHIONINE ADENOSYLTRANSFERASE 2 SUBUNIT BETA"/>
    <property type="match status" value="1"/>
</dbReference>
<feature type="domain" description="RmlD-like substrate binding" evidence="3">
    <location>
        <begin position="1"/>
        <end position="275"/>
    </location>
</feature>
<dbReference type="PANTHER" id="PTHR10491">
    <property type="entry name" value="DTDP-4-DEHYDRORHAMNOSE REDUCTASE"/>
    <property type="match status" value="1"/>
</dbReference>
<comment type="similarity">
    <text evidence="1 2">Belongs to the dTDP-4-dehydrorhamnose reductase family.</text>
</comment>
<evidence type="ECO:0000313" key="5">
    <source>
        <dbReference type="Proteomes" id="UP000580568"/>
    </source>
</evidence>
<dbReference type="RefSeq" id="WP_183276560.1">
    <property type="nucleotide sequence ID" value="NZ_BLZR01000001.1"/>
</dbReference>
<evidence type="ECO:0000259" key="3">
    <source>
        <dbReference type="Pfam" id="PF04321"/>
    </source>
</evidence>
<dbReference type="EMBL" id="BLZR01000001">
    <property type="protein sequence ID" value="GFP75028.1"/>
    <property type="molecule type" value="Genomic_DNA"/>
</dbReference>
<dbReference type="EC" id="1.1.1.133" evidence="2"/>
<comment type="pathway">
    <text evidence="2">Carbohydrate biosynthesis; dTDP-L-rhamnose biosynthesis.</text>
</comment>
<accession>A0A6V8SIQ6</accession>
<dbReference type="Gene3D" id="3.90.25.10">
    <property type="entry name" value="UDP-galactose 4-epimerase, domain 1"/>
    <property type="match status" value="1"/>
</dbReference>
<gene>
    <name evidence="4" type="ORF">bsdtw1_01093</name>
</gene>
<dbReference type="GO" id="GO:0008831">
    <property type="term" value="F:dTDP-4-dehydrorhamnose reductase activity"/>
    <property type="evidence" value="ECO:0007669"/>
    <property type="project" value="UniProtKB-EC"/>
</dbReference>
<protein>
    <recommendedName>
        <fullName evidence="2">dTDP-4-dehydrorhamnose reductase</fullName>
        <ecNumber evidence="2">1.1.1.133</ecNumber>
    </recommendedName>
</protein>
<organism evidence="4 5">
    <name type="scientific">Clostridium fungisolvens</name>
    <dbReference type="NCBI Taxonomy" id="1604897"/>
    <lineage>
        <taxon>Bacteria</taxon>
        <taxon>Bacillati</taxon>
        <taxon>Bacillota</taxon>
        <taxon>Clostridia</taxon>
        <taxon>Eubacteriales</taxon>
        <taxon>Clostridiaceae</taxon>
        <taxon>Clostridium</taxon>
    </lineage>
</organism>
<dbReference type="Pfam" id="PF04321">
    <property type="entry name" value="RmlD_sub_bind"/>
    <property type="match status" value="1"/>
</dbReference>